<proteinExistence type="inferred from homology"/>
<accession>A0A4Y6UP15</accession>
<keyword evidence="4" id="KW-0067">ATP-binding</keyword>
<protein>
    <recommendedName>
        <fullName evidence="9">Molybdopterin-synthase adenylyltransferase</fullName>
        <ecNumber evidence="8">2.7.7.80</ecNumber>
    </recommendedName>
    <alternativeName>
        <fullName evidence="12">MoaD protein adenylase</fullName>
    </alternativeName>
    <alternativeName>
        <fullName evidence="10">Molybdopterin-converting factor subunit 1 adenylase</fullName>
    </alternativeName>
    <alternativeName>
        <fullName evidence="11">Sulfur carrier protein MoaD adenylyltransferase</fullName>
    </alternativeName>
</protein>
<dbReference type="SUPFAM" id="SSF69572">
    <property type="entry name" value="Activating enzymes of the ubiquitin-like proteins"/>
    <property type="match status" value="1"/>
</dbReference>
<comment type="catalytic activity">
    <reaction evidence="5">
        <text>[molybdopterin-synthase sulfur-carrier protein]-C-terminal Gly-Gly + ATP + H(+) = [molybdopterin-synthase sulfur-carrier protein]-C-terminal Gly-Gly-AMP + diphosphate</text>
        <dbReference type="Rhea" id="RHEA:43616"/>
        <dbReference type="Rhea" id="RHEA-COMP:12159"/>
        <dbReference type="Rhea" id="RHEA-COMP:12202"/>
        <dbReference type="ChEBI" id="CHEBI:15378"/>
        <dbReference type="ChEBI" id="CHEBI:30616"/>
        <dbReference type="ChEBI" id="CHEBI:33019"/>
        <dbReference type="ChEBI" id="CHEBI:90618"/>
        <dbReference type="ChEBI" id="CHEBI:90778"/>
        <dbReference type="EC" id="2.7.7.80"/>
    </reaction>
</comment>
<dbReference type="GO" id="GO:0008641">
    <property type="term" value="F:ubiquitin-like modifier activating enzyme activity"/>
    <property type="evidence" value="ECO:0007669"/>
    <property type="project" value="InterPro"/>
</dbReference>
<dbReference type="GO" id="GO:0005829">
    <property type="term" value="C:cytosol"/>
    <property type="evidence" value="ECO:0007669"/>
    <property type="project" value="TreeGrafter"/>
</dbReference>
<keyword evidence="2" id="KW-0808">Transferase</keyword>
<evidence type="ECO:0000256" key="12">
    <source>
        <dbReference type="ARBA" id="ARBA00078531"/>
    </source>
</evidence>
<evidence type="ECO:0000259" key="13">
    <source>
        <dbReference type="Pfam" id="PF00899"/>
    </source>
</evidence>
<keyword evidence="3" id="KW-0547">Nucleotide-binding</keyword>
<organism evidence="14 15">
    <name type="scientific">Swingsia samuiensis</name>
    <dbReference type="NCBI Taxonomy" id="1293412"/>
    <lineage>
        <taxon>Bacteria</taxon>
        <taxon>Pseudomonadati</taxon>
        <taxon>Pseudomonadota</taxon>
        <taxon>Alphaproteobacteria</taxon>
        <taxon>Acetobacterales</taxon>
        <taxon>Acetobacteraceae</taxon>
        <taxon>Swingsia</taxon>
    </lineage>
</organism>
<evidence type="ECO:0000256" key="3">
    <source>
        <dbReference type="ARBA" id="ARBA00022741"/>
    </source>
</evidence>
<dbReference type="KEGG" id="ssam:E3D00_09610"/>
<dbReference type="AlphaFoldDB" id="A0A4Y6UP15"/>
<name>A0A4Y6UP15_9PROT</name>
<gene>
    <name evidence="14" type="ORF">E3D00_09610</name>
</gene>
<comment type="similarity">
    <text evidence="1">Belongs to the HesA/MoeB/ThiF family.</text>
</comment>
<evidence type="ECO:0000256" key="9">
    <source>
        <dbReference type="ARBA" id="ARBA00073635"/>
    </source>
</evidence>
<dbReference type="InterPro" id="IPR045886">
    <property type="entry name" value="ThiF/MoeB/HesA"/>
</dbReference>
<sequence>MINYFSDRELERYSRHILLPEVGALGQSNLKNASVLVVGMGGLGAPLVQQLASSGVGHLGLVDHDRIELSNLQRQILYQEADIGRYKAEVAAEKAELLNPFITATPMVIKADQNNLDQIIPTYDIVCDGSDNFTTRLTVSDACVKHGKTLVSGAVQGFSGQIGVFRPHKGGPCYRCLFPEANETDALTCGQSGVLGPAAGVMGSLMAVETTIEIMQLRDTAETFFTVWDALTSTFRTLKVSRDPACPMHVE</sequence>
<comment type="subunit">
    <text evidence="7">Homodimer. Forms a stable heterotetrameric complex of 2 MoeB and 2 MoaD during adenylation of MoaD.</text>
</comment>
<reference evidence="14 15" key="1">
    <citation type="submission" date="2019-03" db="EMBL/GenBank/DDBJ databases">
        <title>The complete genome sequence of Swingsia samuiensis NBRC107927(T).</title>
        <authorList>
            <person name="Chua K.-O."/>
            <person name="Chan K.-G."/>
            <person name="See-Too W.-S."/>
        </authorList>
    </citation>
    <scope>NUCLEOTIDE SEQUENCE [LARGE SCALE GENOMIC DNA]</scope>
    <source>
        <strain evidence="14 15">AH83</strain>
    </source>
</reference>
<keyword evidence="15" id="KW-1185">Reference proteome</keyword>
<dbReference type="GO" id="GO:0008146">
    <property type="term" value="F:sulfotransferase activity"/>
    <property type="evidence" value="ECO:0007669"/>
    <property type="project" value="TreeGrafter"/>
</dbReference>
<evidence type="ECO:0000256" key="4">
    <source>
        <dbReference type="ARBA" id="ARBA00022840"/>
    </source>
</evidence>
<dbReference type="EMBL" id="CP038141">
    <property type="protein sequence ID" value="QDH17795.1"/>
    <property type="molecule type" value="Genomic_DNA"/>
</dbReference>
<dbReference type="PANTHER" id="PTHR10953:SF102">
    <property type="entry name" value="ADENYLYLTRANSFERASE AND SULFURTRANSFERASE MOCS3"/>
    <property type="match status" value="1"/>
</dbReference>
<dbReference type="OrthoDB" id="9804286at2"/>
<evidence type="ECO:0000256" key="2">
    <source>
        <dbReference type="ARBA" id="ARBA00022679"/>
    </source>
</evidence>
<evidence type="ECO:0000256" key="5">
    <source>
        <dbReference type="ARBA" id="ARBA00052218"/>
    </source>
</evidence>
<evidence type="ECO:0000256" key="10">
    <source>
        <dbReference type="ARBA" id="ARBA00075110"/>
    </source>
</evidence>
<dbReference type="CDD" id="cd00757">
    <property type="entry name" value="ThiF_MoeB_HesA_family"/>
    <property type="match status" value="1"/>
</dbReference>
<evidence type="ECO:0000256" key="7">
    <source>
        <dbReference type="ARBA" id="ARBA00063809"/>
    </source>
</evidence>
<feature type="domain" description="THIF-type NAD/FAD binding fold" evidence="13">
    <location>
        <begin position="13"/>
        <end position="247"/>
    </location>
</feature>
<dbReference type="GO" id="GO:0004792">
    <property type="term" value="F:thiosulfate-cyanide sulfurtransferase activity"/>
    <property type="evidence" value="ECO:0007669"/>
    <property type="project" value="TreeGrafter"/>
</dbReference>
<dbReference type="PANTHER" id="PTHR10953">
    <property type="entry name" value="UBIQUITIN-ACTIVATING ENZYME E1"/>
    <property type="match status" value="1"/>
</dbReference>
<evidence type="ECO:0000313" key="15">
    <source>
        <dbReference type="Proteomes" id="UP000316313"/>
    </source>
</evidence>
<dbReference type="FunFam" id="3.40.50.720:FF:000033">
    <property type="entry name" value="Adenylyltransferase and sulfurtransferase MOCS3"/>
    <property type="match status" value="1"/>
</dbReference>
<dbReference type="InterPro" id="IPR000594">
    <property type="entry name" value="ThiF_NAD_FAD-bd"/>
</dbReference>
<dbReference type="GO" id="GO:0005524">
    <property type="term" value="F:ATP binding"/>
    <property type="evidence" value="ECO:0007669"/>
    <property type="project" value="UniProtKB-KW"/>
</dbReference>
<dbReference type="InterPro" id="IPR035985">
    <property type="entry name" value="Ubiquitin-activating_enz"/>
</dbReference>
<evidence type="ECO:0000256" key="8">
    <source>
        <dbReference type="ARBA" id="ARBA00066884"/>
    </source>
</evidence>
<evidence type="ECO:0000256" key="11">
    <source>
        <dbReference type="ARBA" id="ARBA00075328"/>
    </source>
</evidence>
<dbReference type="EC" id="2.7.7.80" evidence="8"/>
<dbReference type="GO" id="GO:0061605">
    <property type="term" value="F:molybdopterin-synthase adenylyltransferase activity"/>
    <property type="evidence" value="ECO:0007669"/>
    <property type="project" value="UniProtKB-EC"/>
</dbReference>
<dbReference type="Pfam" id="PF00899">
    <property type="entry name" value="ThiF"/>
    <property type="match status" value="1"/>
</dbReference>
<evidence type="ECO:0000313" key="14">
    <source>
        <dbReference type="EMBL" id="QDH17795.1"/>
    </source>
</evidence>
<dbReference type="Proteomes" id="UP000316313">
    <property type="component" value="Chromosome"/>
</dbReference>
<dbReference type="RefSeq" id="WP_141462079.1">
    <property type="nucleotide sequence ID" value="NZ_CP038141.1"/>
</dbReference>
<comment type="function">
    <text evidence="6">Catalyzes the adenylation by ATP of the carboxyl group of the C-terminal glycine of sulfur carrier protein MoaD.</text>
</comment>
<evidence type="ECO:0000256" key="1">
    <source>
        <dbReference type="ARBA" id="ARBA00009919"/>
    </source>
</evidence>
<evidence type="ECO:0000256" key="6">
    <source>
        <dbReference type="ARBA" id="ARBA00055169"/>
    </source>
</evidence>
<dbReference type="Gene3D" id="3.40.50.720">
    <property type="entry name" value="NAD(P)-binding Rossmann-like Domain"/>
    <property type="match status" value="1"/>
</dbReference>